<evidence type="ECO:0000256" key="1">
    <source>
        <dbReference type="ARBA" id="ARBA00000185"/>
    </source>
</evidence>
<evidence type="ECO:0000313" key="14">
    <source>
        <dbReference type="Proteomes" id="UP001597277"/>
    </source>
</evidence>
<dbReference type="SMART" id="SM00434">
    <property type="entry name" value="TOP4c"/>
    <property type="match status" value="1"/>
</dbReference>
<evidence type="ECO:0000259" key="12">
    <source>
        <dbReference type="PROSITE" id="PS52040"/>
    </source>
</evidence>
<dbReference type="SUPFAM" id="SSF101904">
    <property type="entry name" value="GyrA/ParC C-terminal domain-like"/>
    <property type="match status" value="1"/>
</dbReference>
<comment type="subunit">
    <text evidence="8">Heterotetramer, composed of two GyrA and two GyrB chains. In the heterotetramer, GyrA contains the active site tyrosine that forms a transient covalent intermediate with DNA, while GyrB binds cofactors and catalyzes ATP hydrolysis.</text>
</comment>
<dbReference type="NCBIfam" id="NF004043">
    <property type="entry name" value="PRK05560.1"/>
    <property type="match status" value="1"/>
</dbReference>
<feature type="short sequence motif" description="GyrA-box" evidence="8">
    <location>
        <begin position="526"/>
        <end position="532"/>
    </location>
</feature>
<keyword evidence="4 8" id="KW-0067">ATP-binding</keyword>
<dbReference type="HAMAP" id="MF_01897">
    <property type="entry name" value="GyrA"/>
    <property type="match status" value="1"/>
</dbReference>
<dbReference type="EMBL" id="JBHUEE010000006">
    <property type="protein sequence ID" value="MFD1718504.1"/>
    <property type="molecule type" value="Genomic_DNA"/>
</dbReference>
<evidence type="ECO:0000313" key="13">
    <source>
        <dbReference type="EMBL" id="MFD1718504.1"/>
    </source>
</evidence>
<keyword evidence="14" id="KW-1185">Reference proteome</keyword>
<comment type="subcellular location">
    <subcellularLocation>
        <location evidence="8">Cytoplasm</location>
    </subcellularLocation>
</comment>
<dbReference type="InterPro" id="IPR005743">
    <property type="entry name" value="GyrA"/>
</dbReference>
<evidence type="ECO:0000256" key="3">
    <source>
        <dbReference type="ARBA" id="ARBA00022741"/>
    </source>
</evidence>
<dbReference type="InterPro" id="IPR006691">
    <property type="entry name" value="GyrA/parC_rep"/>
</dbReference>
<dbReference type="Gene3D" id="1.10.268.10">
    <property type="entry name" value="Topoisomerase, domain 3"/>
    <property type="match status" value="1"/>
</dbReference>
<dbReference type="InterPro" id="IPR013757">
    <property type="entry name" value="Topo_IIA_A_a_sf"/>
</dbReference>
<dbReference type="SUPFAM" id="SSF56719">
    <property type="entry name" value="Type II DNA topoisomerase"/>
    <property type="match status" value="1"/>
</dbReference>
<feature type="domain" description="Topo IIA-type catalytic" evidence="12">
    <location>
        <begin position="31"/>
        <end position="499"/>
    </location>
</feature>
<comment type="similarity">
    <text evidence="2 8">Belongs to the type II topoisomerase GyrA/ParC subunit family.</text>
</comment>
<evidence type="ECO:0000256" key="4">
    <source>
        <dbReference type="ARBA" id="ARBA00022840"/>
    </source>
</evidence>
<evidence type="ECO:0000256" key="2">
    <source>
        <dbReference type="ARBA" id="ARBA00008263"/>
    </source>
</evidence>
<comment type="catalytic activity">
    <reaction evidence="1 8 9">
        <text>ATP-dependent breakage, passage and rejoining of double-stranded DNA.</text>
        <dbReference type="EC" id="5.6.2.2"/>
    </reaction>
</comment>
<dbReference type="InterPro" id="IPR013758">
    <property type="entry name" value="Topo_IIA_A/C_ab"/>
</dbReference>
<dbReference type="Gene3D" id="2.120.10.90">
    <property type="entry name" value="DNA gyrase/topoisomerase IV, subunit A, C-terminal"/>
    <property type="match status" value="1"/>
</dbReference>
<dbReference type="PANTHER" id="PTHR43493">
    <property type="entry name" value="DNA GYRASE/TOPOISOMERASE SUBUNIT A"/>
    <property type="match status" value="1"/>
</dbReference>
<keyword evidence="7 8" id="KW-0413">Isomerase</keyword>
<evidence type="ECO:0000256" key="10">
    <source>
        <dbReference type="SAM" id="Coils"/>
    </source>
</evidence>
<dbReference type="Gene3D" id="3.30.1360.40">
    <property type="match status" value="1"/>
</dbReference>
<dbReference type="InterPro" id="IPR002205">
    <property type="entry name" value="Topo_IIA_dom_A"/>
</dbReference>
<feature type="coiled-coil region" evidence="10">
    <location>
        <begin position="430"/>
        <end position="457"/>
    </location>
</feature>
<dbReference type="InterPro" id="IPR050220">
    <property type="entry name" value="Type_II_DNA_Topoisomerases"/>
</dbReference>
<dbReference type="RefSeq" id="WP_388007651.1">
    <property type="nucleotide sequence ID" value="NZ_JBHUEE010000006.1"/>
</dbReference>
<evidence type="ECO:0000256" key="11">
    <source>
        <dbReference type="SAM" id="MobiDB-lite"/>
    </source>
</evidence>
<dbReference type="PROSITE" id="PS52040">
    <property type="entry name" value="TOPO_IIA"/>
    <property type="match status" value="1"/>
</dbReference>
<gene>
    <name evidence="8 13" type="primary">gyrA</name>
    <name evidence="13" type="ORF">ACFSE6_11710</name>
</gene>
<reference evidence="14" key="1">
    <citation type="journal article" date="2019" name="Int. J. Syst. Evol. Microbiol.">
        <title>The Global Catalogue of Microorganisms (GCM) 10K type strain sequencing project: providing services to taxonomists for standard genome sequencing and annotation.</title>
        <authorList>
            <consortium name="The Broad Institute Genomics Platform"/>
            <consortium name="The Broad Institute Genome Sequencing Center for Infectious Disease"/>
            <person name="Wu L."/>
            <person name="Ma J."/>
        </authorList>
    </citation>
    <scope>NUCLEOTIDE SEQUENCE [LARGE SCALE GENOMIC DNA]</scope>
    <source>
        <strain evidence="14">JCM 17130</strain>
    </source>
</reference>
<dbReference type="Gene3D" id="3.90.199.10">
    <property type="entry name" value="Topoisomerase II, domain 5"/>
    <property type="match status" value="1"/>
</dbReference>
<dbReference type="NCBIfam" id="NF004044">
    <property type="entry name" value="PRK05561.1"/>
    <property type="match status" value="1"/>
</dbReference>
<dbReference type="NCBIfam" id="TIGR01063">
    <property type="entry name" value="gyrA"/>
    <property type="match status" value="1"/>
</dbReference>
<dbReference type="Proteomes" id="UP001597277">
    <property type="component" value="Unassembled WGS sequence"/>
</dbReference>
<keyword evidence="10" id="KW-0175">Coiled coil</keyword>
<evidence type="ECO:0000256" key="7">
    <source>
        <dbReference type="ARBA" id="ARBA00023235"/>
    </source>
</evidence>
<keyword evidence="6 8" id="KW-0238">DNA-binding</keyword>
<proteinExistence type="inferred from homology"/>
<sequence>MRDRIERVDLQVEMQRSYLDYAMSVIVSRALPDVRDGLKPVHRRVLYAMYDGGYRPDASFSKCSRVVGDVMGHYHPHGDTAIYDALVRLVQPWSMRHPLVTGQGNFGSPGNLGAAAPRYTECKMAPLAMEMVRDIDAETVDFQDNYDGHTQEPTVLPARFPNLLVNGSEGIAVGMATRIPPHNLREVADGVQWFLRNPEATKEELLGELMLRIKGPDFPTGATVLGTRGIEEMYRTGRGSITQRAVVEVDEIDGRQCLVVSELPYQVNPDKLAEKIADGVREGKLAGVADIRDESSGRNGQRLVIVLKRDAVAKVVLNNLYKHTQLQDNFPANMLALVDGVPRTLSLDGFVRHWVNHQIDVIVRRTRFKLRKAEERIHILRGLLKALDALDDVIALIRRSPTVDEARTGLIELLDIDQVQAEAILTMQLRRLAALERQKIVDEYEALEAEIADYHDILSSPERQRTIVGEELDAVVARYGDERRTTILPFDGEMSVEDLIPEEDIVVTITRGGYAKRTRVDSYRSQRRGGKGVRGAQLREDDIVEHFGVTTTHHWLLFFTNLGRVYRAKAYELPEGGRDAKGQHVANLLAFQPGETIAQVVPLRDYDQNDYLVLATERGLVKKTRLREYDSNRTGGVIGINLREDEDGNPDRVIAARLIDATDDLLLVSRKGQSLRFTATDEALRPMGRATSGVTGMKFRDGDELLAMDVVRDESQVFVVTEAGFAKRTSVAEYRVQGRGGLGIKVANLVEERGDLVGTLIVDDEDEVLVIMGSGKVVRSAVSEVNLTGRNTQGVTFARPDKGDRIIAVARNVEREVDAEVGIEPTGATAESGASPAESDAVASRMDDGDATSAADTEGTDGGQA</sequence>
<evidence type="ECO:0000256" key="6">
    <source>
        <dbReference type="ARBA" id="ARBA00023125"/>
    </source>
</evidence>
<keyword evidence="8" id="KW-0963">Cytoplasm</keyword>
<dbReference type="InterPro" id="IPR035516">
    <property type="entry name" value="Gyrase/topoIV_suA_C"/>
</dbReference>
<dbReference type="InterPro" id="IPR013760">
    <property type="entry name" value="Topo_IIA-like_dom_sf"/>
</dbReference>
<evidence type="ECO:0000256" key="8">
    <source>
        <dbReference type="HAMAP-Rule" id="MF_01897"/>
    </source>
</evidence>
<dbReference type="Pfam" id="PF03989">
    <property type="entry name" value="DNA_gyraseA_C"/>
    <property type="match status" value="6"/>
</dbReference>
<organism evidence="13 14">
    <name type="scientific">Georgenia deserti</name>
    <dbReference type="NCBI Taxonomy" id="2093781"/>
    <lineage>
        <taxon>Bacteria</taxon>
        <taxon>Bacillati</taxon>
        <taxon>Actinomycetota</taxon>
        <taxon>Actinomycetes</taxon>
        <taxon>Micrococcales</taxon>
        <taxon>Bogoriellaceae</taxon>
        <taxon>Georgenia</taxon>
    </lineage>
</organism>
<dbReference type="PANTHER" id="PTHR43493:SF5">
    <property type="entry name" value="DNA GYRASE SUBUNIT A, CHLOROPLASTIC_MITOCHONDRIAL"/>
    <property type="match status" value="1"/>
</dbReference>
<name>A0ABW4L5S9_9MICO</name>
<comment type="function">
    <text evidence="8">A type II topoisomerase that negatively supercoils closed circular double-stranded (ds) DNA in an ATP-dependent manner to modulate DNA topology and maintain chromosomes in an underwound state. Negative supercoiling favors strand separation, and DNA replication, transcription, recombination and repair, all of which involve strand separation. Also able to catalyze the interconversion of other topological isomers of dsDNA rings, including catenanes and knotted rings. Type II topoisomerases break and join 2 DNA strands simultaneously in an ATP-dependent manner.</text>
</comment>
<dbReference type="EC" id="5.6.2.2" evidence="8"/>
<keyword evidence="5 8" id="KW-0799">Topoisomerase</keyword>
<keyword evidence="3 8" id="KW-0547">Nucleotide-binding</keyword>
<feature type="region of interest" description="Disordered" evidence="11">
    <location>
        <begin position="820"/>
        <end position="865"/>
    </location>
</feature>
<protein>
    <recommendedName>
        <fullName evidence="8">DNA gyrase subunit A</fullName>
        <ecNumber evidence="8">5.6.2.2</ecNumber>
    </recommendedName>
</protein>
<comment type="miscellaneous">
    <text evidence="8">Few gyrases are as efficient as E.coli at forming negative supercoils. Not all organisms have 2 type II topoisomerases; in organisms with a single type II topoisomerase this enzyme also has to decatenate newly replicated chromosomes.</text>
</comment>
<evidence type="ECO:0000256" key="9">
    <source>
        <dbReference type="PROSITE-ProRule" id="PRU01384"/>
    </source>
</evidence>
<dbReference type="Pfam" id="PF00521">
    <property type="entry name" value="DNA_topoisoIV"/>
    <property type="match status" value="1"/>
</dbReference>
<dbReference type="GO" id="GO:0003918">
    <property type="term" value="F:DNA topoisomerase type II (double strand cut, ATP-hydrolyzing) activity"/>
    <property type="evidence" value="ECO:0007669"/>
    <property type="project" value="UniProtKB-EC"/>
</dbReference>
<accession>A0ABW4L5S9</accession>
<feature type="active site" description="O-(5'-phospho-DNA)-tyrosine intermediate" evidence="8 9">
    <location>
        <position position="119"/>
    </location>
</feature>
<evidence type="ECO:0000256" key="5">
    <source>
        <dbReference type="ARBA" id="ARBA00023029"/>
    </source>
</evidence>
<comment type="caution">
    <text evidence="13">The sequence shown here is derived from an EMBL/GenBank/DDBJ whole genome shotgun (WGS) entry which is preliminary data.</text>
</comment>
<dbReference type="CDD" id="cd00187">
    <property type="entry name" value="TOP4c"/>
    <property type="match status" value="1"/>
</dbReference>